<dbReference type="SUPFAM" id="SSF54373">
    <property type="entry name" value="FAD-linked reductases, C-terminal domain"/>
    <property type="match status" value="1"/>
</dbReference>
<dbReference type="Proteomes" id="UP000607281">
    <property type="component" value="Unassembled WGS sequence"/>
</dbReference>
<dbReference type="InterPro" id="IPR036188">
    <property type="entry name" value="FAD/NAD-bd_sf"/>
</dbReference>
<accession>A0ABR8CPL8</accession>
<gene>
    <name evidence="7" type="ORF">H6G18_09220</name>
</gene>
<dbReference type="PIRSF" id="PIRSF000137">
    <property type="entry name" value="Alcohol_oxidase"/>
    <property type="match status" value="1"/>
</dbReference>
<evidence type="ECO:0000259" key="5">
    <source>
        <dbReference type="Pfam" id="PF00732"/>
    </source>
</evidence>
<evidence type="ECO:0000256" key="2">
    <source>
        <dbReference type="ARBA" id="ARBA00010790"/>
    </source>
</evidence>
<evidence type="ECO:0000313" key="8">
    <source>
        <dbReference type="Proteomes" id="UP000607281"/>
    </source>
</evidence>
<evidence type="ECO:0000256" key="3">
    <source>
        <dbReference type="ARBA" id="ARBA00022630"/>
    </source>
</evidence>
<dbReference type="EMBL" id="JACJRF010000011">
    <property type="protein sequence ID" value="MBD2344328.1"/>
    <property type="molecule type" value="Genomic_DNA"/>
</dbReference>
<sequence>MMSNQAFDYIVIGAGATGCVVASRLSENPGINVLVLEAGDTDDKPAFRNSDLRSFFTGAWNTDADWQYLTEEEKYLGGRKLPISQGKVVGGGSSINGMIHVRGSRHDYDYWNYLGCDGWSYREVLPYFKKSEDYAGGASEYHGIGGPVRVVDHTNPTPVSQAFLEGGVELGYNPPPWDFNGAQQAGGMGIYQYAHTKDGKRCSAAVAYLYPALERPNLTLQIKAYVTRLLLKGTRVVGVEYLQEGILHTVTAEREVILSAGAFVSPKLLMLAGIGPAGHLEAHDIPVVVDLPGVGQNLQDHVLLDMGYECQQEQPIPRVITEVGLFTHSRSGMENTAPDLQFSFSPFFFGKEELFIGGTHFNCCPTLIRPQSTGSVTLHSNNPLHMAIVRTNYMQCDADMEALMKGIEIAREIMNTHYFDEIGIKELSPGLHVKTKQEFYQSIRQLCRTEWHPSSTCKMGRDSLAVVDPQLRVYGVEGLRVADASIMPAVVSGNTHAPCLMIGEKLVDMILESDRIVVNHLITQTEEIQAPPVRQVLAGKI</sequence>
<dbReference type="Gene3D" id="3.30.560.10">
    <property type="entry name" value="Glucose Oxidase, domain 3"/>
    <property type="match status" value="1"/>
</dbReference>
<organism evidence="7 8">
    <name type="scientific">Anabaena subtropica FACHB-260</name>
    <dbReference type="NCBI Taxonomy" id="2692884"/>
    <lineage>
        <taxon>Bacteria</taxon>
        <taxon>Bacillati</taxon>
        <taxon>Cyanobacteriota</taxon>
        <taxon>Cyanophyceae</taxon>
        <taxon>Nostocales</taxon>
        <taxon>Nostocaceae</taxon>
        <taxon>Anabaena</taxon>
    </lineage>
</organism>
<evidence type="ECO:0000313" key="7">
    <source>
        <dbReference type="EMBL" id="MBD2344328.1"/>
    </source>
</evidence>
<dbReference type="PANTHER" id="PTHR11552:SF147">
    <property type="entry name" value="CHOLINE DEHYDROGENASE, MITOCHONDRIAL"/>
    <property type="match status" value="1"/>
</dbReference>
<comment type="similarity">
    <text evidence="2">Belongs to the GMC oxidoreductase family.</text>
</comment>
<keyword evidence="4" id="KW-0274">FAD</keyword>
<feature type="domain" description="Glucose-methanol-choline oxidoreductase N-terminal" evidence="5">
    <location>
        <begin position="7"/>
        <end position="302"/>
    </location>
</feature>
<evidence type="ECO:0000259" key="6">
    <source>
        <dbReference type="Pfam" id="PF05199"/>
    </source>
</evidence>
<proteinExistence type="inferred from homology"/>
<keyword evidence="3" id="KW-0285">Flavoprotein</keyword>
<dbReference type="InterPro" id="IPR000172">
    <property type="entry name" value="GMC_OxRdtase_N"/>
</dbReference>
<dbReference type="InterPro" id="IPR007867">
    <property type="entry name" value="GMC_OxRtase_C"/>
</dbReference>
<comment type="caution">
    <text evidence="7">The sequence shown here is derived from an EMBL/GenBank/DDBJ whole genome shotgun (WGS) entry which is preliminary data.</text>
</comment>
<dbReference type="PANTHER" id="PTHR11552">
    <property type="entry name" value="GLUCOSE-METHANOL-CHOLINE GMC OXIDOREDUCTASE"/>
    <property type="match status" value="1"/>
</dbReference>
<reference evidence="7 8" key="1">
    <citation type="journal article" date="2020" name="ISME J.">
        <title>Comparative genomics reveals insights into cyanobacterial evolution and habitat adaptation.</title>
        <authorList>
            <person name="Chen M.Y."/>
            <person name="Teng W.K."/>
            <person name="Zhao L."/>
            <person name="Hu C.X."/>
            <person name="Zhou Y.K."/>
            <person name="Han B.P."/>
            <person name="Song L.R."/>
            <person name="Shu W.S."/>
        </authorList>
    </citation>
    <scope>NUCLEOTIDE SEQUENCE [LARGE SCALE GENOMIC DNA]</scope>
    <source>
        <strain evidence="7 8">FACHB-260</strain>
    </source>
</reference>
<dbReference type="Pfam" id="PF05199">
    <property type="entry name" value="GMC_oxred_C"/>
    <property type="match status" value="1"/>
</dbReference>
<dbReference type="InterPro" id="IPR012132">
    <property type="entry name" value="GMC_OxRdtase"/>
</dbReference>
<comment type="cofactor">
    <cofactor evidence="1">
        <name>FAD</name>
        <dbReference type="ChEBI" id="CHEBI:57692"/>
    </cofactor>
</comment>
<feature type="domain" description="Glucose-methanol-choline oxidoreductase C-terminal" evidence="6">
    <location>
        <begin position="370"/>
        <end position="503"/>
    </location>
</feature>
<keyword evidence="8" id="KW-1185">Reference proteome</keyword>
<dbReference type="Gene3D" id="3.50.50.60">
    <property type="entry name" value="FAD/NAD(P)-binding domain"/>
    <property type="match status" value="1"/>
</dbReference>
<evidence type="ECO:0000256" key="4">
    <source>
        <dbReference type="ARBA" id="ARBA00022827"/>
    </source>
</evidence>
<name>A0ABR8CPL8_9NOST</name>
<dbReference type="Pfam" id="PF00732">
    <property type="entry name" value="GMC_oxred_N"/>
    <property type="match status" value="1"/>
</dbReference>
<protein>
    <submittedName>
        <fullName evidence="7">GMC family oxidoreductase N-terminal domain-containing protein</fullName>
    </submittedName>
</protein>
<evidence type="ECO:0000256" key="1">
    <source>
        <dbReference type="ARBA" id="ARBA00001974"/>
    </source>
</evidence>
<dbReference type="SUPFAM" id="SSF51905">
    <property type="entry name" value="FAD/NAD(P)-binding domain"/>
    <property type="match status" value="1"/>
</dbReference>